<organism evidence="1 2">
    <name type="scientific">Nostoc azollae (strain 0708)</name>
    <name type="common">Anabaena azollae (strain 0708)</name>
    <dbReference type="NCBI Taxonomy" id="551115"/>
    <lineage>
        <taxon>Bacteria</taxon>
        <taxon>Bacillati</taxon>
        <taxon>Cyanobacteriota</taxon>
        <taxon>Cyanophyceae</taxon>
        <taxon>Nostocales</taxon>
        <taxon>Nostocaceae</taxon>
        <taxon>Trichormus</taxon>
    </lineage>
</organism>
<dbReference type="Proteomes" id="UP000001511">
    <property type="component" value="Chromosome"/>
</dbReference>
<accession>D7DYC1</accession>
<evidence type="ECO:0000313" key="2">
    <source>
        <dbReference type="Proteomes" id="UP000001511"/>
    </source>
</evidence>
<dbReference type="HOGENOM" id="CLU_3120471_0_0_3"/>
<evidence type="ECO:0000313" key="1">
    <source>
        <dbReference type="EMBL" id="ADI65999.1"/>
    </source>
</evidence>
<dbReference type="AlphaFoldDB" id="D7DYC1"/>
<reference evidence="1 2" key="1">
    <citation type="journal article" date="2010" name="PLoS ONE">
        <title>Genome erosion in a nitrogen-fixing vertically transmitted endosymbiotic multicellular cyanobacterium.</title>
        <authorList>
            <person name="Ran L."/>
            <person name="Larsson J."/>
            <person name="Vigil-Stenman T."/>
            <person name="Nylander J.A."/>
            <person name="Ininbergs K."/>
            <person name="Zheng W.W."/>
            <person name="Lapidus A."/>
            <person name="Lowry S."/>
            <person name="Haselkorn R."/>
            <person name="Bergman B."/>
        </authorList>
    </citation>
    <scope>NUCLEOTIDE SEQUENCE [LARGE SCALE GENOMIC DNA]</scope>
    <source>
        <strain evidence="1 2">0708</strain>
    </source>
</reference>
<protein>
    <submittedName>
        <fullName evidence="1">Uncharacterized protein</fullName>
    </submittedName>
</protein>
<sequence length="50" mass="5853">MVGRRHSPTGHLTPWRLPEEIEADLNCQDPQRILAGLRDLKDCMDEFDEF</sequence>
<proteinExistence type="predicted"/>
<name>D7DYC1_NOSA0</name>
<dbReference type="KEGG" id="naz:Aazo_4852"/>
<dbReference type="EMBL" id="CP002059">
    <property type="protein sequence ID" value="ADI65999.1"/>
    <property type="molecule type" value="Genomic_DNA"/>
</dbReference>
<gene>
    <name evidence="1" type="ordered locus">Aazo_4852</name>
</gene>
<dbReference type="RefSeq" id="WP_013193009.1">
    <property type="nucleotide sequence ID" value="NC_014248.1"/>
</dbReference>
<keyword evidence="2" id="KW-1185">Reference proteome</keyword>